<dbReference type="GO" id="GO:0005524">
    <property type="term" value="F:ATP binding"/>
    <property type="evidence" value="ECO:0007669"/>
    <property type="project" value="UniProtKB-KW"/>
</dbReference>
<dbReference type="STRING" id="1348612.A0A397GG94"/>
<dbReference type="PROSITE" id="PS50011">
    <property type="entry name" value="PROTEIN_KINASE_DOM"/>
    <property type="match status" value="1"/>
</dbReference>
<evidence type="ECO:0000259" key="6">
    <source>
        <dbReference type="PROSITE" id="PS50011"/>
    </source>
</evidence>
<dbReference type="GO" id="GO:0004674">
    <property type="term" value="F:protein serine/threonine kinase activity"/>
    <property type="evidence" value="ECO:0007669"/>
    <property type="project" value="TreeGrafter"/>
</dbReference>
<evidence type="ECO:0000256" key="1">
    <source>
        <dbReference type="ARBA" id="ARBA00022679"/>
    </source>
</evidence>
<dbReference type="Pfam" id="PF07714">
    <property type="entry name" value="PK_Tyr_Ser-Thr"/>
    <property type="match status" value="1"/>
</dbReference>
<comment type="caution">
    <text evidence="7">The sequence shown here is derived from an EMBL/GenBank/DDBJ whole genome shotgun (WGS) entry which is preliminary data.</text>
</comment>
<reference evidence="7 8" key="1">
    <citation type="submission" date="2018-08" db="EMBL/GenBank/DDBJ databases">
        <title>Genome and evolution of the arbuscular mycorrhizal fungus Diversispora epigaea (formerly Glomus versiforme) and its bacterial endosymbionts.</title>
        <authorList>
            <person name="Sun X."/>
            <person name="Fei Z."/>
            <person name="Harrison M."/>
        </authorList>
    </citation>
    <scope>NUCLEOTIDE SEQUENCE [LARGE SCALE GENOMIC DNA]</scope>
    <source>
        <strain evidence="7 8">IT104</strain>
    </source>
</reference>
<evidence type="ECO:0000256" key="2">
    <source>
        <dbReference type="ARBA" id="ARBA00022741"/>
    </source>
</evidence>
<evidence type="ECO:0000256" key="5">
    <source>
        <dbReference type="SAM" id="MobiDB-lite"/>
    </source>
</evidence>
<keyword evidence="4" id="KW-0067">ATP-binding</keyword>
<evidence type="ECO:0000256" key="3">
    <source>
        <dbReference type="ARBA" id="ARBA00022777"/>
    </source>
</evidence>
<dbReference type="OrthoDB" id="4062651at2759"/>
<sequence>MTTTTTSDASSFSQFTAEKSISADQQQQQQKCQHLLRFLDGGNKGWCKKCLINGDWTSGNQEIDKLIQKTQKKATSWPDNFLEWINFDQFEEIRETGEGAFSVIYKATWLNGKRVIGEKGRRCSRTEPITVSLKSIKNSQSITPYYIQNLKTYYRYSSSIFPKRILNYLQFYGMTQNPVNGEYMLVTQYANFGNLRQFMHYKPRAFYNFRWTQKLWWLCDIISNLVIIHKEGHVHGNLHTGNILQIGKDHRETYSTISDLGLGIPADSTCSLSTTTESLSGKNLCFGVLPFIAPELILGNPINKASDIYSIGIIMLEIANGKPPFHDIPHDQELANELCYTGKRPTVQEGFAPENYINLIQHCCHENPLKRPTAKQLSYIFSHWHQCVSGTLNSQPKCREIQRGFLRSEQKVREFGAYGERMARMGSFTSDDSESSGSDMSRGGIIGYDGGNEFDYYESESNSDDDSIELLYKNPNGYNQMTFERNGGFEIHPEAIYHSRLLNFEFSVTTPPPIPHPPLHNDFRVDYDEGDDNDDDVGDGDGDGDGDDDDDEGSEFIMNEYYLSEFVMNESEFIMNEYSLSRF</sequence>
<feature type="domain" description="Protein kinase" evidence="6">
    <location>
        <begin position="90"/>
        <end position="388"/>
    </location>
</feature>
<evidence type="ECO:0000256" key="4">
    <source>
        <dbReference type="ARBA" id="ARBA00022840"/>
    </source>
</evidence>
<feature type="region of interest" description="Disordered" evidence="5">
    <location>
        <begin position="513"/>
        <end position="554"/>
    </location>
</feature>
<protein>
    <recommendedName>
        <fullName evidence="6">Protein kinase domain-containing protein</fullName>
    </recommendedName>
</protein>
<feature type="compositionally biased region" description="Acidic residues" evidence="5">
    <location>
        <begin position="528"/>
        <end position="554"/>
    </location>
</feature>
<name>A0A397GG94_9GLOM</name>
<dbReference type="AlphaFoldDB" id="A0A397GG94"/>
<dbReference type="InterPro" id="IPR001245">
    <property type="entry name" value="Ser-Thr/Tyr_kinase_cat_dom"/>
</dbReference>
<keyword evidence="8" id="KW-1185">Reference proteome</keyword>
<dbReference type="EMBL" id="PQFF01000477">
    <property type="protein sequence ID" value="RHZ48033.1"/>
    <property type="molecule type" value="Genomic_DNA"/>
</dbReference>
<gene>
    <name evidence="7" type="ORF">Glove_562g34</name>
</gene>
<organism evidence="7 8">
    <name type="scientific">Diversispora epigaea</name>
    <dbReference type="NCBI Taxonomy" id="1348612"/>
    <lineage>
        <taxon>Eukaryota</taxon>
        <taxon>Fungi</taxon>
        <taxon>Fungi incertae sedis</taxon>
        <taxon>Mucoromycota</taxon>
        <taxon>Glomeromycotina</taxon>
        <taxon>Glomeromycetes</taxon>
        <taxon>Diversisporales</taxon>
        <taxon>Diversisporaceae</taxon>
        <taxon>Diversispora</taxon>
    </lineage>
</organism>
<dbReference type="Gene3D" id="1.10.510.10">
    <property type="entry name" value="Transferase(Phosphotransferase) domain 1"/>
    <property type="match status" value="1"/>
</dbReference>
<dbReference type="InterPro" id="IPR000719">
    <property type="entry name" value="Prot_kinase_dom"/>
</dbReference>
<accession>A0A397GG94</accession>
<dbReference type="PANTHER" id="PTHR44329:SF288">
    <property type="entry name" value="MITOGEN-ACTIVATED PROTEIN KINASE KINASE KINASE 20"/>
    <property type="match status" value="1"/>
</dbReference>
<dbReference type="SUPFAM" id="SSF56112">
    <property type="entry name" value="Protein kinase-like (PK-like)"/>
    <property type="match status" value="1"/>
</dbReference>
<evidence type="ECO:0000313" key="8">
    <source>
        <dbReference type="Proteomes" id="UP000266861"/>
    </source>
</evidence>
<proteinExistence type="predicted"/>
<dbReference type="Proteomes" id="UP000266861">
    <property type="component" value="Unassembled WGS sequence"/>
</dbReference>
<evidence type="ECO:0000313" key="7">
    <source>
        <dbReference type="EMBL" id="RHZ48033.1"/>
    </source>
</evidence>
<dbReference type="PANTHER" id="PTHR44329">
    <property type="entry name" value="SERINE/THREONINE-PROTEIN KINASE TNNI3K-RELATED"/>
    <property type="match status" value="1"/>
</dbReference>
<keyword evidence="1" id="KW-0808">Transferase</keyword>
<keyword evidence="3" id="KW-0418">Kinase</keyword>
<dbReference type="InterPro" id="IPR051681">
    <property type="entry name" value="Ser/Thr_Kinases-Pseudokinases"/>
</dbReference>
<keyword evidence="2" id="KW-0547">Nucleotide-binding</keyword>
<dbReference type="InterPro" id="IPR011009">
    <property type="entry name" value="Kinase-like_dom_sf"/>
</dbReference>